<gene>
    <name evidence="1" type="ORF">R1sor_005729</name>
</gene>
<reference evidence="1 2" key="1">
    <citation type="submission" date="2024-09" db="EMBL/GenBank/DDBJ databases">
        <title>Chromosome-scale assembly of Riccia sorocarpa.</title>
        <authorList>
            <person name="Paukszto L."/>
        </authorList>
    </citation>
    <scope>NUCLEOTIDE SEQUENCE [LARGE SCALE GENOMIC DNA]</scope>
    <source>
        <strain evidence="1">LP-2024</strain>
        <tissue evidence="1">Aerial parts of the thallus</tissue>
    </source>
</reference>
<dbReference type="AlphaFoldDB" id="A0ABD3HKY5"/>
<proteinExistence type="predicted"/>
<protein>
    <submittedName>
        <fullName evidence="1">Uncharacterized protein</fullName>
    </submittedName>
</protein>
<sequence>MESDRTGTMEADVSIVADYRQDCSHIVESGFSSTSKKSPDSCLGDLHPLYMVLGERLVTTKIGGQVMTKGKAFSVMTAKLPGIHGFPHLQGDELKKKYERYFDLYKRAREWLAETGSGLTEEEISLGYTNEKNMHEKCPHFYRMNAIFGNRANVNPPALGSLGLGSEEIPTVVDSQLPGIEECQTGVEIPEESRNVEENHADDFLAEEFYVDAEPTDGDEEVHTEHA</sequence>
<accession>A0ABD3HKY5</accession>
<comment type="caution">
    <text evidence="1">The sequence shown here is derived from an EMBL/GenBank/DDBJ whole genome shotgun (WGS) entry which is preliminary data.</text>
</comment>
<name>A0ABD3HKY5_9MARC</name>
<dbReference type="Proteomes" id="UP001633002">
    <property type="component" value="Unassembled WGS sequence"/>
</dbReference>
<keyword evidence="2" id="KW-1185">Reference proteome</keyword>
<evidence type="ECO:0000313" key="1">
    <source>
        <dbReference type="EMBL" id="KAL3692078.1"/>
    </source>
</evidence>
<evidence type="ECO:0000313" key="2">
    <source>
        <dbReference type="Proteomes" id="UP001633002"/>
    </source>
</evidence>
<dbReference type="EMBL" id="JBJQOH010000003">
    <property type="protein sequence ID" value="KAL3692078.1"/>
    <property type="molecule type" value="Genomic_DNA"/>
</dbReference>
<organism evidence="1 2">
    <name type="scientific">Riccia sorocarpa</name>
    <dbReference type="NCBI Taxonomy" id="122646"/>
    <lineage>
        <taxon>Eukaryota</taxon>
        <taxon>Viridiplantae</taxon>
        <taxon>Streptophyta</taxon>
        <taxon>Embryophyta</taxon>
        <taxon>Marchantiophyta</taxon>
        <taxon>Marchantiopsida</taxon>
        <taxon>Marchantiidae</taxon>
        <taxon>Marchantiales</taxon>
        <taxon>Ricciaceae</taxon>
        <taxon>Riccia</taxon>
    </lineage>
</organism>